<proteinExistence type="predicted"/>
<evidence type="ECO:0000313" key="4">
    <source>
        <dbReference type="EMBL" id="APA00312.1"/>
    </source>
</evidence>
<feature type="chain" id="PRO_5009444432" evidence="2">
    <location>
        <begin position="22"/>
        <end position="305"/>
    </location>
</feature>
<organism evidence="4 5">
    <name type="scientific">Flavobacterium commune</name>
    <dbReference type="NCBI Taxonomy" id="1306519"/>
    <lineage>
        <taxon>Bacteria</taxon>
        <taxon>Pseudomonadati</taxon>
        <taxon>Bacteroidota</taxon>
        <taxon>Flavobacteriia</taxon>
        <taxon>Flavobacteriales</taxon>
        <taxon>Flavobacteriaceae</taxon>
        <taxon>Flavobacterium</taxon>
    </lineage>
</organism>
<keyword evidence="2" id="KW-0732">Signal</keyword>
<keyword evidence="5" id="KW-1185">Reference proteome</keyword>
<dbReference type="InterPro" id="IPR050300">
    <property type="entry name" value="GDXG_lipolytic_enzyme"/>
</dbReference>
<gene>
    <name evidence="4" type="ORF">BIW12_13245</name>
</gene>
<dbReference type="Pfam" id="PF07859">
    <property type="entry name" value="Abhydrolase_3"/>
    <property type="match status" value="1"/>
</dbReference>
<keyword evidence="1" id="KW-0378">Hydrolase</keyword>
<dbReference type="STRING" id="1306519.BIW12_13245"/>
<evidence type="ECO:0000256" key="2">
    <source>
        <dbReference type="SAM" id="SignalP"/>
    </source>
</evidence>
<dbReference type="EMBL" id="CP017774">
    <property type="protein sequence ID" value="APA00312.1"/>
    <property type="molecule type" value="Genomic_DNA"/>
</dbReference>
<evidence type="ECO:0000256" key="1">
    <source>
        <dbReference type="ARBA" id="ARBA00022801"/>
    </source>
</evidence>
<dbReference type="Proteomes" id="UP000178198">
    <property type="component" value="Chromosome"/>
</dbReference>
<dbReference type="GO" id="GO:0016787">
    <property type="term" value="F:hydrolase activity"/>
    <property type="evidence" value="ECO:0007669"/>
    <property type="project" value="UniProtKB-KW"/>
</dbReference>
<dbReference type="KEGG" id="fcm:BIW12_13245"/>
<dbReference type="SUPFAM" id="SSF53474">
    <property type="entry name" value="alpha/beta-Hydrolases"/>
    <property type="match status" value="1"/>
</dbReference>
<dbReference type="InterPro" id="IPR013094">
    <property type="entry name" value="AB_hydrolase_3"/>
</dbReference>
<dbReference type="PANTHER" id="PTHR48081">
    <property type="entry name" value="AB HYDROLASE SUPERFAMILY PROTEIN C4A8.06C"/>
    <property type="match status" value="1"/>
</dbReference>
<dbReference type="PANTHER" id="PTHR48081:SF6">
    <property type="entry name" value="PEPTIDASE S9 PROLYL OLIGOPEPTIDASE CATALYTIC DOMAIN-CONTAINING PROTEIN"/>
    <property type="match status" value="1"/>
</dbReference>
<evidence type="ECO:0000259" key="3">
    <source>
        <dbReference type="Pfam" id="PF07859"/>
    </source>
</evidence>
<name>A0A1D9PCM9_9FLAO</name>
<evidence type="ECO:0000313" key="5">
    <source>
        <dbReference type="Proteomes" id="UP000178198"/>
    </source>
</evidence>
<protein>
    <submittedName>
        <fullName evidence="4">Pectin acetylesterase</fullName>
    </submittedName>
</protein>
<dbReference type="OrthoDB" id="9794725at2"/>
<sequence>MNKKYIILSLLLVLTTTAVLAQDYKALWPEGKMPNSKGMKLEHIEERERVTQVSTPGMYSFFTSKEENTGAAVLIFSPGGYQKLTYNIAGIQLAKWFNTFGVNAFVVMHRLPTSPDLKAPTFGPLMDAQRAIKIVRDNAEKWGIDKNKIGVMGCSAGGGLAANLATIKKDYSQINDALDAIAFNPNFQILISGALSMKQNAHKGSHDALLGKNASADLETLFSAELNVSTDTPPAFVTCAANDAVINPLNSLQYYQSLLNSNVKSALHIFPQGGHSIALRNNPGSTELWTNLCEDWMKEMGFLGK</sequence>
<dbReference type="RefSeq" id="WP_071185550.1">
    <property type="nucleotide sequence ID" value="NZ_CP017774.1"/>
</dbReference>
<reference evidence="4 5" key="1">
    <citation type="submission" date="2016-10" db="EMBL/GenBank/DDBJ databases">
        <title>Complete Genome Sequence of Flavobacterium sp. PK15.</title>
        <authorList>
            <person name="Ekwe A."/>
            <person name="Kim S.B."/>
        </authorList>
    </citation>
    <scope>NUCLEOTIDE SEQUENCE [LARGE SCALE GENOMIC DNA]</scope>
    <source>
        <strain evidence="4 5">PK15</strain>
    </source>
</reference>
<dbReference type="AlphaFoldDB" id="A0A1D9PCM9"/>
<dbReference type="Gene3D" id="3.40.50.1820">
    <property type="entry name" value="alpha/beta hydrolase"/>
    <property type="match status" value="1"/>
</dbReference>
<feature type="signal peptide" evidence="2">
    <location>
        <begin position="1"/>
        <end position="21"/>
    </location>
</feature>
<feature type="domain" description="Alpha/beta hydrolase fold-3" evidence="3">
    <location>
        <begin position="103"/>
        <end position="277"/>
    </location>
</feature>
<dbReference type="InterPro" id="IPR029058">
    <property type="entry name" value="AB_hydrolase_fold"/>
</dbReference>
<accession>A0A1D9PCM9</accession>